<dbReference type="EC" id="2.1.1.185" evidence="6"/>
<dbReference type="Pfam" id="PF08032">
    <property type="entry name" value="SpoU_sub_bind"/>
    <property type="match status" value="1"/>
</dbReference>
<evidence type="ECO:0000256" key="4">
    <source>
        <dbReference type="ARBA" id="ARBA00022679"/>
    </source>
</evidence>
<feature type="binding site" evidence="6">
    <location>
        <position position="206"/>
    </location>
    <ligand>
        <name>S-adenosyl-L-methionine</name>
        <dbReference type="ChEBI" id="CHEBI:59789"/>
    </ligand>
</feature>
<name>A0A106BRE6_THIDE</name>
<feature type="binding site" evidence="6">
    <location>
        <position position="226"/>
    </location>
    <ligand>
        <name>S-adenosyl-L-methionine</name>
        <dbReference type="ChEBI" id="CHEBI:59789"/>
    </ligand>
</feature>
<comment type="caution">
    <text evidence="8">The sequence shown here is derived from an EMBL/GenBank/DDBJ whole genome shotgun (WGS) entry which is preliminary data.</text>
</comment>
<dbReference type="OrthoDB" id="9785673at2"/>
<evidence type="ECO:0000256" key="3">
    <source>
        <dbReference type="ARBA" id="ARBA00022603"/>
    </source>
</evidence>
<accession>A0A106BRE6</accession>
<dbReference type="STRING" id="1123392.GCA_000376425_01559"/>
<evidence type="ECO:0000313" key="9">
    <source>
        <dbReference type="Proteomes" id="UP000064243"/>
    </source>
</evidence>
<evidence type="ECO:0000313" key="8">
    <source>
        <dbReference type="EMBL" id="KVW97226.1"/>
    </source>
</evidence>
<dbReference type="Gene3D" id="3.30.1330.30">
    <property type="match status" value="1"/>
</dbReference>
<evidence type="ECO:0000256" key="1">
    <source>
        <dbReference type="ARBA" id="ARBA00022490"/>
    </source>
</evidence>
<comment type="similarity">
    <text evidence="6">Belongs to the class IV-like SAM-binding methyltransferase superfamily. RNA methyltransferase TrmH family. RlmB subfamily.</text>
</comment>
<gene>
    <name evidence="6" type="primary">rlmB</name>
    <name evidence="8" type="ORF">ABW22_05295</name>
</gene>
<dbReference type="InterPro" id="IPR024915">
    <property type="entry name" value="23S_rRNA_MeTrfase_RlmB"/>
</dbReference>
<evidence type="ECO:0000256" key="5">
    <source>
        <dbReference type="ARBA" id="ARBA00022691"/>
    </source>
</evidence>
<reference evidence="8 9" key="1">
    <citation type="journal article" date="2015" name="Appl. Environ. Microbiol.">
        <title>Aerobic and Anaerobic Thiosulfate Oxidation by a Cold-Adapted, Subglacial Chemoautotroph.</title>
        <authorList>
            <person name="Harrold Z.R."/>
            <person name="Skidmore M.L."/>
            <person name="Hamilton T.L."/>
            <person name="Desch L."/>
            <person name="Amada K."/>
            <person name="van Gelder W."/>
            <person name="Glover K."/>
            <person name="Roden E.E."/>
            <person name="Boyd E.S."/>
        </authorList>
    </citation>
    <scope>NUCLEOTIDE SEQUENCE [LARGE SCALE GENOMIC DNA]</scope>
    <source>
        <strain evidence="8 9">RG</strain>
    </source>
</reference>
<dbReference type="RefSeq" id="WP_059752810.1">
    <property type="nucleotide sequence ID" value="NZ_LDUG01000017.1"/>
</dbReference>
<dbReference type="GO" id="GO:0003723">
    <property type="term" value="F:RNA binding"/>
    <property type="evidence" value="ECO:0007669"/>
    <property type="project" value="InterPro"/>
</dbReference>
<sequence length="254" mass="27389">MSEKTAEKHAAEKLIYGFHAVLARLRHDPSGVLEIYLDLTRRDARARDLVHQAKDNQVKLVQVEADRLTRLVGKAANHQGVVARVKPVALTHSLDEVLENIKGPPLLLILDGITDPHNLGAIMRSADAFGVHAVIAPKDNAVGINATVEKVASGAAETVPYIMVTNLSRTIEDLKEHNIWVIAADMDGDQPLSGIDAKTGIAWVLGAEGSGIRRLVKQSCDQIARIPISGTVESLNVSVSAALCLYETVRQRGV</sequence>
<comment type="function">
    <text evidence="6">Specifically methylates the ribose of guanosine 2251 in 23S rRNA.</text>
</comment>
<dbReference type="EMBL" id="LDUG01000017">
    <property type="protein sequence ID" value="KVW97226.1"/>
    <property type="molecule type" value="Genomic_DNA"/>
</dbReference>
<evidence type="ECO:0000256" key="2">
    <source>
        <dbReference type="ARBA" id="ARBA00022552"/>
    </source>
</evidence>
<keyword evidence="3 6" id="KW-0489">Methyltransferase</keyword>
<proteinExistence type="inferred from homology"/>
<protein>
    <recommendedName>
        <fullName evidence="6">23S rRNA (guanosine-2'-O-)-methyltransferase RlmB</fullName>
        <ecNumber evidence="6">2.1.1.185</ecNumber>
    </recommendedName>
    <alternativeName>
        <fullName evidence="6">23S rRNA (guanosine2251 2'-O)-methyltransferase</fullName>
    </alternativeName>
    <alternativeName>
        <fullName evidence="6">23S rRNA Gm2251 2'-O-methyltransferase</fullName>
    </alternativeName>
</protein>
<dbReference type="PANTHER" id="PTHR46429">
    <property type="entry name" value="23S RRNA (GUANOSINE-2'-O-)-METHYLTRANSFERASE RLMB"/>
    <property type="match status" value="1"/>
</dbReference>
<dbReference type="SMART" id="SM00967">
    <property type="entry name" value="SpoU_sub_bind"/>
    <property type="match status" value="1"/>
</dbReference>
<evidence type="ECO:0000259" key="7">
    <source>
        <dbReference type="SMART" id="SM00967"/>
    </source>
</evidence>
<feature type="domain" description="RNA 2-O ribose methyltransferase substrate binding" evidence="7">
    <location>
        <begin position="14"/>
        <end position="91"/>
    </location>
</feature>
<dbReference type="PATRIC" id="fig|36861.3.peg.522"/>
<comment type="subcellular location">
    <subcellularLocation>
        <location evidence="6">Cytoplasm</location>
    </subcellularLocation>
</comment>
<comment type="catalytic activity">
    <reaction evidence="6">
        <text>guanosine(2251) in 23S rRNA + S-adenosyl-L-methionine = 2'-O-methylguanosine(2251) in 23S rRNA + S-adenosyl-L-homocysteine + H(+)</text>
        <dbReference type="Rhea" id="RHEA:24140"/>
        <dbReference type="Rhea" id="RHEA-COMP:10239"/>
        <dbReference type="Rhea" id="RHEA-COMP:10241"/>
        <dbReference type="ChEBI" id="CHEBI:15378"/>
        <dbReference type="ChEBI" id="CHEBI:57856"/>
        <dbReference type="ChEBI" id="CHEBI:59789"/>
        <dbReference type="ChEBI" id="CHEBI:74269"/>
        <dbReference type="ChEBI" id="CHEBI:74445"/>
        <dbReference type="EC" id="2.1.1.185"/>
    </reaction>
</comment>
<keyword evidence="4 6" id="KW-0808">Transferase</keyword>
<dbReference type="CDD" id="cd18103">
    <property type="entry name" value="SpoU-like_RlmB"/>
    <property type="match status" value="1"/>
</dbReference>
<dbReference type="Gene3D" id="3.40.1280.10">
    <property type="match status" value="1"/>
</dbReference>
<dbReference type="PANTHER" id="PTHR46429:SF1">
    <property type="entry name" value="23S RRNA (GUANOSINE-2'-O-)-METHYLTRANSFERASE RLMB"/>
    <property type="match status" value="1"/>
</dbReference>
<dbReference type="NCBIfam" id="TIGR00186">
    <property type="entry name" value="rRNA_methyl_3"/>
    <property type="match status" value="1"/>
</dbReference>
<evidence type="ECO:0000256" key="6">
    <source>
        <dbReference type="HAMAP-Rule" id="MF_01887"/>
    </source>
</evidence>
<dbReference type="AlphaFoldDB" id="A0A106BRE6"/>
<dbReference type="SUPFAM" id="SSF75217">
    <property type="entry name" value="alpha/beta knot"/>
    <property type="match status" value="1"/>
</dbReference>
<keyword evidence="1 6" id="KW-0963">Cytoplasm</keyword>
<dbReference type="InterPro" id="IPR004441">
    <property type="entry name" value="rRNA_MeTrfase_TrmH"/>
</dbReference>
<keyword evidence="9" id="KW-1185">Reference proteome</keyword>
<dbReference type="GO" id="GO:0005829">
    <property type="term" value="C:cytosol"/>
    <property type="evidence" value="ECO:0007669"/>
    <property type="project" value="TreeGrafter"/>
</dbReference>
<dbReference type="InterPro" id="IPR013123">
    <property type="entry name" value="SpoU_subst-bd"/>
</dbReference>
<feature type="binding site" evidence="6">
    <location>
        <position position="235"/>
    </location>
    <ligand>
        <name>S-adenosyl-L-methionine</name>
        <dbReference type="ChEBI" id="CHEBI:59789"/>
    </ligand>
</feature>
<dbReference type="InterPro" id="IPR029026">
    <property type="entry name" value="tRNA_m1G_MTases_N"/>
</dbReference>
<dbReference type="HAMAP" id="MF_01887">
    <property type="entry name" value="23SrRNA_methyltr_B"/>
    <property type="match status" value="1"/>
</dbReference>
<dbReference type="Pfam" id="PF00588">
    <property type="entry name" value="SpoU_methylase"/>
    <property type="match status" value="1"/>
</dbReference>
<dbReference type="InterPro" id="IPR001537">
    <property type="entry name" value="SpoU_MeTrfase"/>
</dbReference>
<dbReference type="eggNOG" id="COG0566">
    <property type="taxonomic scope" value="Bacteria"/>
</dbReference>
<dbReference type="InterPro" id="IPR029064">
    <property type="entry name" value="Ribosomal_eL30-like_sf"/>
</dbReference>
<organism evidence="8 9">
    <name type="scientific">Thiobacillus denitrificans</name>
    <dbReference type="NCBI Taxonomy" id="36861"/>
    <lineage>
        <taxon>Bacteria</taxon>
        <taxon>Pseudomonadati</taxon>
        <taxon>Pseudomonadota</taxon>
        <taxon>Betaproteobacteria</taxon>
        <taxon>Nitrosomonadales</taxon>
        <taxon>Thiobacillaceae</taxon>
        <taxon>Thiobacillus</taxon>
    </lineage>
</organism>
<dbReference type="GO" id="GO:0070039">
    <property type="term" value="F:rRNA (guanosine-2'-O-)-methyltransferase activity"/>
    <property type="evidence" value="ECO:0007669"/>
    <property type="project" value="UniProtKB-UniRule"/>
</dbReference>
<dbReference type="FunFam" id="3.40.1280.10:FF:000008">
    <property type="entry name" value="Group 3 RNA methyltransferase TrmH"/>
    <property type="match status" value="1"/>
</dbReference>
<dbReference type="SUPFAM" id="SSF55315">
    <property type="entry name" value="L30e-like"/>
    <property type="match status" value="1"/>
</dbReference>
<dbReference type="InterPro" id="IPR029028">
    <property type="entry name" value="Alpha/beta_knot_MTases"/>
</dbReference>
<keyword evidence="2 6" id="KW-0698">rRNA processing</keyword>
<dbReference type="Proteomes" id="UP000064243">
    <property type="component" value="Unassembled WGS sequence"/>
</dbReference>
<keyword evidence="5 6" id="KW-0949">S-adenosyl-L-methionine</keyword>